<keyword evidence="1" id="KW-0472">Membrane</keyword>
<comment type="caution">
    <text evidence="2">The sequence shown here is derived from an EMBL/GenBank/DDBJ whole genome shotgun (WGS) entry which is preliminary data.</text>
</comment>
<dbReference type="Proteomes" id="UP001271007">
    <property type="component" value="Unassembled WGS sequence"/>
</dbReference>
<evidence type="ECO:0000313" key="3">
    <source>
        <dbReference type="Proteomes" id="UP001271007"/>
    </source>
</evidence>
<name>A0AAJ0D646_9PEZI</name>
<accession>A0AAJ0D646</accession>
<evidence type="ECO:0000313" key="2">
    <source>
        <dbReference type="EMBL" id="KAK3047187.1"/>
    </source>
</evidence>
<dbReference type="AlphaFoldDB" id="A0AAJ0D646"/>
<feature type="transmembrane region" description="Helical" evidence="1">
    <location>
        <begin position="64"/>
        <end position="84"/>
    </location>
</feature>
<organism evidence="2 3">
    <name type="scientific">Extremus antarcticus</name>
    <dbReference type="NCBI Taxonomy" id="702011"/>
    <lineage>
        <taxon>Eukaryota</taxon>
        <taxon>Fungi</taxon>
        <taxon>Dikarya</taxon>
        <taxon>Ascomycota</taxon>
        <taxon>Pezizomycotina</taxon>
        <taxon>Dothideomycetes</taxon>
        <taxon>Dothideomycetidae</taxon>
        <taxon>Mycosphaerellales</taxon>
        <taxon>Extremaceae</taxon>
        <taxon>Extremus</taxon>
    </lineage>
</organism>
<sequence>MTFGIIACVTLLSGYAPIPFELVKRRGRVVGIDFWFLLVDSCGAFFSLMSLVAQNTFDIEFGTLYAVCCAVEYGVFISHGVWLLRTRGLRRRAKEAGESFDDFPESKAWQDGGFKLDQWFGWINRFRIKRSKPDDLRDVESPVVNEIST</sequence>
<evidence type="ECO:0008006" key="4">
    <source>
        <dbReference type="Google" id="ProtNLM"/>
    </source>
</evidence>
<reference evidence="2" key="1">
    <citation type="submission" date="2023-04" db="EMBL/GenBank/DDBJ databases">
        <title>Black Yeasts Isolated from many extreme environments.</title>
        <authorList>
            <person name="Coleine C."/>
            <person name="Stajich J.E."/>
            <person name="Selbmann L."/>
        </authorList>
    </citation>
    <scope>NUCLEOTIDE SEQUENCE</scope>
    <source>
        <strain evidence="2">CCFEE 5312</strain>
    </source>
</reference>
<keyword evidence="1" id="KW-0812">Transmembrane</keyword>
<evidence type="ECO:0000256" key="1">
    <source>
        <dbReference type="SAM" id="Phobius"/>
    </source>
</evidence>
<protein>
    <recommendedName>
        <fullName evidence="4">PQ loop repeat protein</fullName>
    </recommendedName>
</protein>
<dbReference type="EMBL" id="JAWDJX010000066">
    <property type="protein sequence ID" value="KAK3047187.1"/>
    <property type="molecule type" value="Genomic_DNA"/>
</dbReference>
<feature type="transmembrane region" description="Helical" evidence="1">
    <location>
        <begin position="34"/>
        <end position="52"/>
    </location>
</feature>
<keyword evidence="1" id="KW-1133">Transmembrane helix</keyword>
<proteinExistence type="predicted"/>
<gene>
    <name evidence="2" type="ORF">LTR09_011389</name>
</gene>
<keyword evidence="3" id="KW-1185">Reference proteome</keyword>